<protein>
    <recommendedName>
        <fullName evidence="4">Phytanoyl-CoA dioxygenase</fullName>
    </recommendedName>
</protein>
<dbReference type="PANTHER" id="PTHR37563">
    <property type="entry name" value="PHYTANOYL-COA DIOXYGENASE FAMILY PROTEIN (AFU_ORTHOLOGUE AFUA_2G03330)"/>
    <property type="match status" value="1"/>
</dbReference>
<dbReference type="InParanoid" id="C1EIV3"/>
<dbReference type="InterPro" id="IPR051961">
    <property type="entry name" value="Fungal_Metabolite_Diox"/>
</dbReference>
<organism evidence="2 3">
    <name type="scientific">Micromonas commoda (strain RCC299 / NOUM17 / CCMP2709)</name>
    <name type="common">Picoplanktonic green alga</name>
    <dbReference type="NCBI Taxonomy" id="296587"/>
    <lineage>
        <taxon>Eukaryota</taxon>
        <taxon>Viridiplantae</taxon>
        <taxon>Chlorophyta</taxon>
        <taxon>Mamiellophyceae</taxon>
        <taxon>Mamiellales</taxon>
        <taxon>Mamiellaceae</taxon>
        <taxon>Micromonas</taxon>
    </lineage>
</organism>
<sequence>MDAASKGVSAEQLTRYDPEEKLAAQFPGFQPRVGGRIDMDIPFRSLFDDYDGSDRGMASAAHQLKETVRTFLAGGYPDSSDEESDDYGVNTVRHIVDENGRFGLGCVVSRPGDAVQNWHQDGDSLGEDRGKTFIAFMTTSRLGMERRGRNNARRNREGGGLPGPLQIIKGSHKVNAEPGLKEGELPERLRTKEVTEKADSPENMHTGESYLFEADEPGTICVMNYRCWHRGLANTSTRVMRPMLYMRFEVKWGRPRNGLPRIYPPEPERKRETPRLDDPCKKRRVTPTQVS</sequence>
<dbReference type="KEGG" id="mis:MICPUN_104524"/>
<evidence type="ECO:0000256" key="1">
    <source>
        <dbReference type="SAM" id="MobiDB-lite"/>
    </source>
</evidence>
<dbReference type="AlphaFoldDB" id="C1EIV3"/>
<dbReference type="RefSeq" id="XP_002506667.1">
    <property type="nucleotide sequence ID" value="XM_002506621.1"/>
</dbReference>
<feature type="region of interest" description="Disordered" evidence="1">
    <location>
        <begin position="145"/>
        <end position="167"/>
    </location>
</feature>
<accession>C1EIV3</accession>
<evidence type="ECO:0000313" key="3">
    <source>
        <dbReference type="Proteomes" id="UP000002009"/>
    </source>
</evidence>
<evidence type="ECO:0008006" key="4">
    <source>
        <dbReference type="Google" id="ProtNLM"/>
    </source>
</evidence>
<dbReference type="EMBL" id="CP001334">
    <property type="protein sequence ID" value="ACO67925.1"/>
    <property type="molecule type" value="Genomic_DNA"/>
</dbReference>
<dbReference type="GeneID" id="8249600"/>
<feature type="region of interest" description="Disordered" evidence="1">
    <location>
        <begin position="256"/>
        <end position="291"/>
    </location>
</feature>
<dbReference type="SUPFAM" id="SSF51197">
    <property type="entry name" value="Clavaminate synthase-like"/>
    <property type="match status" value="1"/>
</dbReference>
<name>C1EIV3_MICCC</name>
<dbReference type="Proteomes" id="UP000002009">
    <property type="component" value="Chromosome 16"/>
</dbReference>
<dbReference type="OrthoDB" id="420046at2759"/>
<feature type="compositionally biased region" description="Basic and acidic residues" evidence="1">
    <location>
        <begin position="266"/>
        <end position="280"/>
    </location>
</feature>
<dbReference type="Gene3D" id="2.60.120.620">
    <property type="entry name" value="q2cbj1_9rhob like domain"/>
    <property type="match status" value="1"/>
</dbReference>
<keyword evidence="3" id="KW-1185">Reference proteome</keyword>
<dbReference type="PANTHER" id="PTHR37563:SF2">
    <property type="entry name" value="PHYTANOYL-COA DIOXYGENASE FAMILY PROTEIN (AFU_ORTHOLOGUE AFUA_2G03330)"/>
    <property type="match status" value="1"/>
</dbReference>
<evidence type="ECO:0000313" key="2">
    <source>
        <dbReference type="EMBL" id="ACO67925.1"/>
    </source>
</evidence>
<proteinExistence type="predicted"/>
<gene>
    <name evidence="2" type="ORF">MICPUN_104524</name>
</gene>
<reference evidence="2 3" key="1">
    <citation type="journal article" date="2009" name="Science">
        <title>Green evolution and dynamic adaptations revealed by genomes of the marine picoeukaryotes Micromonas.</title>
        <authorList>
            <person name="Worden A.Z."/>
            <person name="Lee J.H."/>
            <person name="Mock T."/>
            <person name="Rouze P."/>
            <person name="Simmons M.P."/>
            <person name="Aerts A.L."/>
            <person name="Allen A.E."/>
            <person name="Cuvelier M.L."/>
            <person name="Derelle E."/>
            <person name="Everett M.V."/>
            <person name="Foulon E."/>
            <person name="Grimwood J."/>
            <person name="Gundlach H."/>
            <person name="Henrissat B."/>
            <person name="Napoli C."/>
            <person name="McDonald S.M."/>
            <person name="Parker M.S."/>
            <person name="Rombauts S."/>
            <person name="Salamov A."/>
            <person name="Von Dassow P."/>
            <person name="Badger J.H."/>
            <person name="Coutinho P.M."/>
            <person name="Demir E."/>
            <person name="Dubchak I."/>
            <person name="Gentemann C."/>
            <person name="Eikrem W."/>
            <person name="Gready J.E."/>
            <person name="John U."/>
            <person name="Lanier W."/>
            <person name="Lindquist E.A."/>
            <person name="Lucas S."/>
            <person name="Mayer K.F."/>
            <person name="Moreau H."/>
            <person name="Not F."/>
            <person name="Otillar R."/>
            <person name="Panaud O."/>
            <person name="Pangilinan J."/>
            <person name="Paulsen I."/>
            <person name="Piegu B."/>
            <person name="Poliakov A."/>
            <person name="Robbens S."/>
            <person name="Schmutz J."/>
            <person name="Toulza E."/>
            <person name="Wyss T."/>
            <person name="Zelensky A."/>
            <person name="Zhou K."/>
            <person name="Armbrust E.V."/>
            <person name="Bhattacharya D."/>
            <person name="Goodenough U.W."/>
            <person name="Van de Peer Y."/>
            <person name="Grigoriev I.V."/>
        </authorList>
    </citation>
    <scope>NUCLEOTIDE SEQUENCE [LARGE SCALE GENOMIC DNA]</scope>
    <source>
        <strain evidence="3">RCC299 / NOUM17</strain>
    </source>
</reference>